<keyword evidence="1" id="KW-0560">Oxidoreductase</keyword>
<evidence type="ECO:0000313" key="3">
    <source>
        <dbReference type="WBParaSite" id="sdigi.contig1138.g10219.t1"/>
    </source>
</evidence>
<dbReference type="Proteomes" id="UP000887581">
    <property type="component" value="Unplaced"/>
</dbReference>
<reference evidence="3" key="1">
    <citation type="submission" date="2022-11" db="UniProtKB">
        <authorList>
            <consortium name="WormBaseParasite"/>
        </authorList>
    </citation>
    <scope>IDENTIFICATION</scope>
</reference>
<dbReference type="GO" id="GO:0008202">
    <property type="term" value="P:steroid metabolic process"/>
    <property type="evidence" value="ECO:0007669"/>
    <property type="project" value="TreeGrafter"/>
</dbReference>
<dbReference type="SUPFAM" id="SSF51735">
    <property type="entry name" value="NAD(P)-binding Rossmann-fold domains"/>
    <property type="match status" value="1"/>
</dbReference>
<protein>
    <submittedName>
        <fullName evidence="3">Uncharacterized protein</fullName>
    </submittedName>
</protein>
<dbReference type="PRINTS" id="PR00081">
    <property type="entry name" value="GDHRDH"/>
</dbReference>
<dbReference type="Pfam" id="PF00106">
    <property type="entry name" value="adh_short"/>
    <property type="match status" value="1"/>
</dbReference>
<dbReference type="PANTHER" id="PTHR43313:SF7">
    <property type="entry name" value="17-BETA-HYDROXYSTEROID DEHYDROGENASE TYPE 6"/>
    <property type="match status" value="1"/>
</dbReference>
<keyword evidence="2" id="KW-1185">Reference proteome</keyword>
<dbReference type="AlphaFoldDB" id="A0A915PJ70"/>
<sequence>MKSLAVLHALVNNAGIHGHYLYDDFLVLDDFKEVWDVNIFGVIRVTHAFKDLIKKSRGRIVICTSATTLFTVPGHGPYASSKFAIQAYINIIRHELRPYRVTVVEVCPGCFKTGMANSQAIMSSVNAAWCRAPQEVRDEYGNDYNDKVKTFVIEITPKVLTNDIKWVVDAYYEGIVAKRPKLLYRVGWNTLFQFHPYSFLPVRLQVLVMKLLMRMAGAPLPAITKKNASSRNTLAEYKGD</sequence>
<dbReference type="InterPro" id="IPR002347">
    <property type="entry name" value="SDR_fam"/>
</dbReference>
<dbReference type="PROSITE" id="PS00061">
    <property type="entry name" value="ADH_SHORT"/>
    <property type="match status" value="1"/>
</dbReference>
<organism evidence="2 3">
    <name type="scientific">Setaria digitata</name>
    <dbReference type="NCBI Taxonomy" id="48799"/>
    <lineage>
        <taxon>Eukaryota</taxon>
        <taxon>Metazoa</taxon>
        <taxon>Ecdysozoa</taxon>
        <taxon>Nematoda</taxon>
        <taxon>Chromadorea</taxon>
        <taxon>Rhabditida</taxon>
        <taxon>Spirurina</taxon>
        <taxon>Spiruromorpha</taxon>
        <taxon>Filarioidea</taxon>
        <taxon>Setariidae</taxon>
        <taxon>Setaria</taxon>
    </lineage>
</organism>
<proteinExistence type="predicted"/>
<accession>A0A915PJ70</accession>
<evidence type="ECO:0000256" key="1">
    <source>
        <dbReference type="ARBA" id="ARBA00023002"/>
    </source>
</evidence>
<dbReference type="GO" id="GO:0016491">
    <property type="term" value="F:oxidoreductase activity"/>
    <property type="evidence" value="ECO:0007669"/>
    <property type="project" value="UniProtKB-KW"/>
</dbReference>
<name>A0A915PJ70_9BILA</name>
<dbReference type="WBParaSite" id="sdigi.contig1138.g10219.t1">
    <property type="protein sequence ID" value="sdigi.contig1138.g10219.t1"/>
    <property type="gene ID" value="sdigi.contig1138.g10219"/>
</dbReference>
<evidence type="ECO:0000313" key="2">
    <source>
        <dbReference type="Proteomes" id="UP000887581"/>
    </source>
</evidence>
<dbReference type="Gene3D" id="3.40.50.720">
    <property type="entry name" value="NAD(P)-binding Rossmann-like Domain"/>
    <property type="match status" value="1"/>
</dbReference>
<dbReference type="PANTHER" id="PTHR43313">
    <property type="entry name" value="SHORT-CHAIN DEHYDROGENASE/REDUCTASE FAMILY 9C"/>
    <property type="match status" value="1"/>
</dbReference>
<dbReference type="InterPro" id="IPR036291">
    <property type="entry name" value="NAD(P)-bd_dom_sf"/>
</dbReference>
<dbReference type="InterPro" id="IPR020904">
    <property type="entry name" value="Sc_DH/Rdtase_CS"/>
</dbReference>